<dbReference type="SFLD" id="SFLDF00027">
    <property type="entry name" value="p-type_atpase"/>
    <property type="match status" value="1"/>
</dbReference>
<dbReference type="InterPro" id="IPR018303">
    <property type="entry name" value="ATPase_P-typ_P_site"/>
</dbReference>
<feature type="transmembrane region" description="Helical" evidence="12">
    <location>
        <begin position="307"/>
        <end position="333"/>
    </location>
</feature>
<evidence type="ECO:0000256" key="10">
    <source>
        <dbReference type="ARBA" id="ARBA00022989"/>
    </source>
</evidence>
<evidence type="ECO:0000313" key="15">
    <source>
        <dbReference type="Proteomes" id="UP000231195"/>
    </source>
</evidence>
<protein>
    <recommendedName>
        <fullName evidence="13">Cation-transporting P-type ATPase N-terminal domain-containing protein</fullName>
    </recommendedName>
</protein>
<dbReference type="PANTHER" id="PTHR43294">
    <property type="entry name" value="SODIUM/POTASSIUM-TRANSPORTING ATPASE SUBUNIT ALPHA"/>
    <property type="match status" value="1"/>
</dbReference>
<comment type="caution">
    <text evidence="14">The sequence shown here is derived from an EMBL/GenBank/DDBJ whole genome shotgun (WGS) entry which is preliminary data.</text>
</comment>
<dbReference type="InterPro" id="IPR023214">
    <property type="entry name" value="HAD_sf"/>
</dbReference>
<keyword evidence="3" id="KW-1003">Cell membrane</keyword>
<dbReference type="EMBL" id="PFWZ01000198">
    <property type="protein sequence ID" value="PJA39083.1"/>
    <property type="molecule type" value="Genomic_DNA"/>
</dbReference>
<evidence type="ECO:0000256" key="7">
    <source>
        <dbReference type="ARBA" id="ARBA00022840"/>
    </source>
</evidence>
<dbReference type="SUPFAM" id="SSF81665">
    <property type="entry name" value="Calcium ATPase, transmembrane domain M"/>
    <property type="match status" value="1"/>
</dbReference>
<evidence type="ECO:0000256" key="12">
    <source>
        <dbReference type="SAM" id="Phobius"/>
    </source>
</evidence>
<dbReference type="Proteomes" id="UP000231195">
    <property type="component" value="Unassembled WGS sequence"/>
</dbReference>
<dbReference type="InterPro" id="IPR036412">
    <property type="entry name" value="HAD-like_sf"/>
</dbReference>
<keyword evidence="7" id="KW-0067">ATP-binding</keyword>
<dbReference type="GO" id="GO:0016887">
    <property type="term" value="F:ATP hydrolysis activity"/>
    <property type="evidence" value="ECO:0007669"/>
    <property type="project" value="InterPro"/>
</dbReference>
<dbReference type="SFLD" id="SFLDG00002">
    <property type="entry name" value="C1.7:_P-type_atpase_like"/>
    <property type="match status" value="1"/>
</dbReference>
<dbReference type="NCBIfam" id="TIGR01494">
    <property type="entry name" value="ATPase_P-type"/>
    <property type="match status" value="2"/>
</dbReference>
<keyword evidence="5 12" id="KW-0812">Transmembrane</keyword>
<evidence type="ECO:0000256" key="4">
    <source>
        <dbReference type="ARBA" id="ARBA00022553"/>
    </source>
</evidence>
<keyword evidence="11 12" id="KW-0472">Membrane</keyword>
<dbReference type="InterPro" id="IPR044492">
    <property type="entry name" value="P_typ_ATPase_HD_dom"/>
</dbReference>
<gene>
    <name evidence="14" type="ORF">CO179_05935</name>
</gene>
<accession>A0A2M7WZP0</accession>
<feature type="transmembrane region" description="Helical" evidence="12">
    <location>
        <begin position="813"/>
        <end position="833"/>
    </location>
</feature>
<dbReference type="SUPFAM" id="SSF56784">
    <property type="entry name" value="HAD-like"/>
    <property type="match status" value="1"/>
</dbReference>
<dbReference type="Gene3D" id="1.20.1110.10">
    <property type="entry name" value="Calcium-transporting ATPase, transmembrane domain"/>
    <property type="match status" value="1"/>
</dbReference>
<dbReference type="InterPro" id="IPR059000">
    <property type="entry name" value="ATPase_P-type_domA"/>
</dbReference>
<sequence length="915" mass="99229">MFNSINCFFNFLCVVHIFILSRFSSTLYGCATPLYNDMMNYWSHSISDVLNYVDSDANNGLTLIEVRKRIEKYGHNELPDENRDGFVALILRQVQSPLVMVLFAALAITVFIDELIDSVVIGAAIFINGVLGFVQEYKAQKAVEELKKLGQAQARVVREGIVTEVPTNQVVPGDILFLEAGQIVSADARIIESFGLKLNEALLTGESRLSEKNTQPVSSDAVVNDQLNMVFSGTSIVDGKGRAVVVSTGLLSEVGKIAHEVSVVVDQKTPLQKQLHRLSMYLLGAVGVITVSIFFQGVLTSKPIYDMFLFTLALAVSVVPEGLAISVTVALAVGMHRMATSKAIVKTLPAVEGLGAITVAAIDKTGTLTENTLSVTSLYSAHVMCDTRDELLKIDVSGLVSRVLALANSAQNHKDFASDSLDVALLAWLQDKGISYKDIREEHLVIDEIPFSSAYVFSAAMTQINNEKCVYMKGSPESVLAYCTQEAVGDYVHTMGNNVREDILEQAGIMARNGLKPIALAYVDVGSSYTELSVDSMPSDFVFVGLVGFSDTIRDQAVSSVLSAYTAGIRVMMLTGDHSLTASTIANQVGIHNHQEVLEGSEIDSLSDEQLMQQLERINIYARVTPIHKLRIVTLLQQMGEVVAMTGDGVNDAPALTRADIGVAMGIGGTDVARGASDMIISDNNFATIVTAIEEGRTIFDNLKKVVLYLMSTNVSEVFLVIGALLLGAPLPLYPTQILWLNLITDGLPATALIFEPKDKDVLLRKPRKATDFIIDRIAIFRILVLGLSMAGMCLVVFVVFLPLHGVDYARTMVLQVAAMTQLVNAINVKVGIGSILTTSLRNNVFLIGSLMASLLFQVSVITVPVFQTLFRTVSISWGDWGIAIGASLLILVVNEVCGWIVRRRDTVSEKATIV</sequence>
<evidence type="ECO:0000256" key="6">
    <source>
        <dbReference type="ARBA" id="ARBA00022741"/>
    </source>
</evidence>
<feature type="transmembrane region" description="Helical" evidence="12">
    <location>
        <begin position="278"/>
        <end position="295"/>
    </location>
</feature>
<dbReference type="GO" id="GO:0005886">
    <property type="term" value="C:plasma membrane"/>
    <property type="evidence" value="ECO:0007669"/>
    <property type="project" value="UniProtKB-SubCell"/>
</dbReference>
<dbReference type="PRINTS" id="PR00120">
    <property type="entry name" value="HATPASE"/>
</dbReference>
<feature type="domain" description="Cation-transporting P-type ATPase N-terminal" evidence="13">
    <location>
        <begin position="40"/>
        <end position="114"/>
    </location>
</feature>
<evidence type="ECO:0000256" key="11">
    <source>
        <dbReference type="ARBA" id="ARBA00023136"/>
    </source>
</evidence>
<evidence type="ECO:0000256" key="8">
    <source>
        <dbReference type="ARBA" id="ARBA00022842"/>
    </source>
</evidence>
<dbReference type="SUPFAM" id="SSF81660">
    <property type="entry name" value="Metal cation-transporting ATPase, ATP-binding domain N"/>
    <property type="match status" value="1"/>
</dbReference>
<dbReference type="Pfam" id="PF00689">
    <property type="entry name" value="Cation_ATPase_C"/>
    <property type="match status" value="1"/>
</dbReference>
<dbReference type="Pfam" id="PF00122">
    <property type="entry name" value="E1-E2_ATPase"/>
    <property type="match status" value="1"/>
</dbReference>
<keyword evidence="10 12" id="KW-1133">Transmembrane helix</keyword>
<evidence type="ECO:0000256" key="9">
    <source>
        <dbReference type="ARBA" id="ARBA00022967"/>
    </source>
</evidence>
<comment type="similarity">
    <text evidence="2">Belongs to the cation transport ATPase (P-type) (TC 3.A.3) family. Type IIA subfamily.</text>
</comment>
<evidence type="ECO:0000256" key="5">
    <source>
        <dbReference type="ARBA" id="ARBA00022692"/>
    </source>
</evidence>
<feature type="transmembrane region" description="Helical" evidence="12">
    <location>
        <begin position="883"/>
        <end position="902"/>
    </location>
</feature>
<feature type="transmembrane region" description="Helical" evidence="12">
    <location>
        <begin position="738"/>
        <end position="757"/>
    </location>
</feature>
<dbReference type="GO" id="GO:0005524">
    <property type="term" value="F:ATP binding"/>
    <property type="evidence" value="ECO:0007669"/>
    <property type="project" value="UniProtKB-KW"/>
</dbReference>
<dbReference type="Gene3D" id="3.40.1110.10">
    <property type="entry name" value="Calcium-transporting ATPase, cytoplasmic domain N"/>
    <property type="match status" value="1"/>
</dbReference>
<dbReference type="InterPro" id="IPR006068">
    <property type="entry name" value="ATPase_P-typ_cation-transptr_C"/>
</dbReference>
<comment type="subcellular location">
    <subcellularLocation>
        <location evidence="1">Cell membrane</location>
        <topology evidence="1">Multi-pass membrane protein</topology>
    </subcellularLocation>
</comment>
<dbReference type="Pfam" id="PF13246">
    <property type="entry name" value="Cation_ATPase"/>
    <property type="match status" value="1"/>
</dbReference>
<name>A0A2M7WZP0_UNCKA</name>
<dbReference type="InterPro" id="IPR004014">
    <property type="entry name" value="ATPase_P-typ_cation-transptr_N"/>
</dbReference>
<evidence type="ECO:0000256" key="2">
    <source>
        <dbReference type="ARBA" id="ARBA00005675"/>
    </source>
</evidence>
<dbReference type="InterPro" id="IPR001757">
    <property type="entry name" value="P_typ_ATPase"/>
</dbReference>
<organism evidence="14 15">
    <name type="scientific">candidate division WWE3 bacterium CG_4_9_14_3_um_filter_39_7</name>
    <dbReference type="NCBI Taxonomy" id="1975080"/>
    <lineage>
        <taxon>Bacteria</taxon>
        <taxon>Katanobacteria</taxon>
    </lineage>
</organism>
<dbReference type="Pfam" id="PF00690">
    <property type="entry name" value="Cation_ATPase_N"/>
    <property type="match status" value="1"/>
</dbReference>
<dbReference type="InterPro" id="IPR050510">
    <property type="entry name" value="Cation_transp_ATPase_P-type"/>
</dbReference>
<dbReference type="AlphaFoldDB" id="A0A2M7WZP0"/>
<feature type="transmembrane region" description="Helical" evidence="12">
    <location>
        <begin position="98"/>
        <end position="131"/>
    </location>
</feature>
<dbReference type="FunFam" id="2.70.150.10:FF:000160">
    <property type="entry name" value="Sarcoplasmic/endoplasmic reticulum calcium ATPase 1"/>
    <property type="match status" value="1"/>
</dbReference>
<keyword evidence="8" id="KW-0460">Magnesium</keyword>
<feature type="transmembrane region" description="Helical" evidence="12">
    <location>
        <begin position="706"/>
        <end position="726"/>
    </location>
</feature>
<keyword evidence="9" id="KW-1278">Translocase</keyword>
<proteinExistence type="inferred from homology"/>
<dbReference type="Gene3D" id="2.70.150.10">
    <property type="entry name" value="Calcium-transporting ATPase, cytoplasmic transduction domain A"/>
    <property type="match status" value="1"/>
</dbReference>
<keyword evidence="4" id="KW-0597">Phosphoprotein</keyword>
<reference evidence="15" key="1">
    <citation type="submission" date="2017-09" db="EMBL/GenBank/DDBJ databases">
        <title>Depth-based differentiation of microbial function through sediment-hosted aquifers and enrichment of novel symbionts in the deep terrestrial subsurface.</title>
        <authorList>
            <person name="Probst A.J."/>
            <person name="Ladd B."/>
            <person name="Jarett J.K."/>
            <person name="Geller-Mcgrath D.E."/>
            <person name="Sieber C.M.K."/>
            <person name="Emerson J.B."/>
            <person name="Anantharaman K."/>
            <person name="Thomas B.C."/>
            <person name="Malmstrom R."/>
            <person name="Stieglmeier M."/>
            <person name="Klingl A."/>
            <person name="Woyke T."/>
            <person name="Ryan C.M."/>
            <person name="Banfield J.F."/>
        </authorList>
    </citation>
    <scope>NUCLEOTIDE SEQUENCE [LARGE SCALE GENOMIC DNA]</scope>
</reference>
<keyword evidence="6" id="KW-0547">Nucleotide-binding</keyword>
<dbReference type="InterPro" id="IPR023299">
    <property type="entry name" value="ATPase_P-typ_cyto_dom_N"/>
</dbReference>
<dbReference type="Gene3D" id="3.40.50.1000">
    <property type="entry name" value="HAD superfamily/HAD-like"/>
    <property type="match status" value="1"/>
</dbReference>
<dbReference type="PRINTS" id="PR00119">
    <property type="entry name" value="CATATPASE"/>
</dbReference>
<dbReference type="SMART" id="SM00831">
    <property type="entry name" value="Cation_ATPase_N"/>
    <property type="match status" value="1"/>
</dbReference>
<feature type="transmembrane region" description="Helical" evidence="12">
    <location>
        <begin position="778"/>
        <end position="801"/>
    </location>
</feature>
<dbReference type="InterPro" id="IPR008250">
    <property type="entry name" value="ATPase_P-typ_transduc_dom_A_sf"/>
</dbReference>
<evidence type="ECO:0000256" key="1">
    <source>
        <dbReference type="ARBA" id="ARBA00004651"/>
    </source>
</evidence>
<evidence type="ECO:0000259" key="13">
    <source>
        <dbReference type="SMART" id="SM00831"/>
    </source>
</evidence>
<dbReference type="PROSITE" id="PS00154">
    <property type="entry name" value="ATPASE_E1_E2"/>
    <property type="match status" value="1"/>
</dbReference>
<dbReference type="SUPFAM" id="SSF81653">
    <property type="entry name" value="Calcium ATPase, transduction domain A"/>
    <property type="match status" value="1"/>
</dbReference>
<evidence type="ECO:0000256" key="3">
    <source>
        <dbReference type="ARBA" id="ARBA00022475"/>
    </source>
</evidence>
<feature type="transmembrane region" description="Helical" evidence="12">
    <location>
        <begin position="845"/>
        <end position="871"/>
    </location>
</feature>
<evidence type="ECO:0000313" key="14">
    <source>
        <dbReference type="EMBL" id="PJA39083.1"/>
    </source>
</evidence>
<dbReference type="PANTHER" id="PTHR43294:SF21">
    <property type="entry name" value="CATION TRANSPORTING ATPASE"/>
    <property type="match status" value="1"/>
</dbReference>
<dbReference type="InterPro" id="IPR023298">
    <property type="entry name" value="ATPase_P-typ_TM_dom_sf"/>
</dbReference>
<dbReference type="SFLD" id="SFLDS00003">
    <property type="entry name" value="Haloacid_Dehalogenase"/>
    <property type="match status" value="1"/>
</dbReference>